<keyword evidence="3 4" id="KW-0418">Kinase</keyword>
<dbReference type="Gene3D" id="3.40.50.10350">
    <property type="entry name" value="Glycerate kinase, domain 1"/>
    <property type="match status" value="1"/>
</dbReference>
<dbReference type="InterPro" id="IPR018193">
    <property type="entry name" value="Glyc_kinase_flavodox-like_fold"/>
</dbReference>
<dbReference type="EMBL" id="BOQT01000015">
    <property type="protein sequence ID" value="GIN22288.1"/>
    <property type="molecule type" value="Genomic_DNA"/>
</dbReference>
<evidence type="ECO:0000256" key="1">
    <source>
        <dbReference type="ARBA" id="ARBA00006284"/>
    </source>
</evidence>
<dbReference type="PANTHER" id="PTHR21599">
    <property type="entry name" value="GLYCERATE KINASE"/>
    <property type="match status" value="1"/>
</dbReference>
<dbReference type="GO" id="GO:0016301">
    <property type="term" value="F:kinase activity"/>
    <property type="evidence" value="ECO:0007669"/>
    <property type="project" value="UniProtKB-KW"/>
</dbReference>
<evidence type="ECO:0000313" key="5">
    <source>
        <dbReference type="EMBL" id="GIN22288.1"/>
    </source>
</evidence>
<dbReference type="SUPFAM" id="SSF110738">
    <property type="entry name" value="Glycerate kinase I"/>
    <property type="match status" value="1"/>
</dbReference>
<protein>
    <submittedName>
        <fullName evidence="5">Glycerate kinase</fullName>
    </submittedName>
</protein>
<name>A0ABQ4KBP2_9BACI</name>
<keyword evidence="6" id="KW-1185">Reference proteome</keyword>
<dbReference type="InterPro" id="IPR004381">
    <property type="entry name" value="Glycerate_kinase"/>
</dbReference>
<comment type="caution">
    <text evidence="5">The sequence shown here is derived from an EMBL/GenBank/DDBJ whole genome shotgun (WGS) entry which is preliminary data.</text>
</comment>
<keyword evidence="2 4" id="KW-0808">Transferase</keyword>
<dbReference type="Pfam" id="PF02595">
    <property type="entry name" value="Gly_kinase"/>
    <property type="match status" value="1"/>
</dbReference>
<comment type="similarity">
    <text evidence="1 4">Belongs to the glycerate kinase type-1 family.</text>
</comment>
<gene>
    <name evidence="5" type="ORF">J1TS3_34220</name>
</gene>
<accession>A0ABQ4KBP2</accession>
<dbReference type="PANTHER" id="PTHR21599:SF0">
    <property type="entry name" value="GLYCERATE KINASE"/>
    <property type="match status" value="1"/>
</dbReference>
<sequence length="381" mass="40455">MNIVIATDSFKGSASSLEVAGFIEKGIRRVTPGANIVKLPLADGGEGTVEALTSTLEGRYVEREVTGPLGEKVKAKFGIINDRIAVIEMAEASGLTLIKEEDKNPFITTTYGTGELIKAALDFDVKEILIGIGGSATNDGGVGMAQALGGSFKDADNLEIPFGARALEKIQYIDLAGLDKRLAHTKITVLSDVTNPLCGENGASFVYGPQKGASSSEEIQELDSLLRSYGEKLEEKLGRTFIDVVGSGAAGGLGAGLMAFCNAEVNSGIEKILEIIRLREYVESADLVITGEGKMDFQSVQGKAPIGVAKIANAFKVPVVAVVGSEGDQANQVYKHGIDLVIDIINKPMKIQEAMKNVEKLTEDAGEKVMRAYLLRKFLGR</sequence>
<evidence type="ECO:0000256" key="2">
    <source>
        <dbReference type="ARBA" id="ARBA00022679"/>
    </source>
</evidence>
<dbReference type="NCBIfam" id="TIGR00045">
    <property type="entry name" value="glycerate kinase"/>
    <property type="match status" value="1"/>
</dbReference>
<dbReference type="RefSeq" id="WP_018708242.1">
    <property type="nucleotide sequence ID" value="NZ_BOQT01000015.1"/>
</dbReference>
<evidence type="ECO:0000313" key="6">
    <source>
        <dbReference type="Proteomes" id="UP000680279"/>
    </source>
</evidence>
<dbReference type="InterPro" id="IPR036129">
    <property type="entry name" value="Glycerate_kinase_sf"/>
</dbReference>
<evidence type="ECO:0000256" key="4">
    <source>
        <dbReference type="PIRNR" id="PIRNR006078"/>
    </source>
</evidence>
<evidence type="ECO:0000256" key="3">
    <source>
        <dbReference type="ARBA" id="ARBA00022777"/>
    </source>
</evidence>
<dbReference type="Gene3D" id="3.90.1510.10">
    <property type="entry name" value="Glycerate kinase, domain 2"/>
    <property type="match status" value="1"/>
</dbReference>
<dbReference type="InterPro" id="IPR018197">
    <property type="entry name" value="Glycerate_kinase_RE-like"/>
</dbReference>
<dbReference type="Proteomes" id="UP000680279">
    <property type="component" value="Unassembled WGS sequence"/>
</dbReference>
<organism evidence="5 6">
    <name type="scientific">Siminovitchia fordii</name>
    <dbReference type="NCBI Taxonomy" id="254759"/>
    <lineage>
        <taxon>Bacteria</taxon>
        <taxon>Bacillati</taxon>
        <taxon>Bacillota</taxon>
        <taxon>Bacilli</taxon>
        <taxon>Bacillales</taxon>
        <taxon>Bacillaceae</taxon>
        <taxon>Siminovitchia</taxon>
    </lineage>
</organism>
<reference evidence="5 6" key="1">
    <citation type="submission" date="2021-03" db="EMBL/GenBank/DDBJ databases">
        <title>Antimicrobial resistance genes in bacteria isolated from Japanese honey, and their potential for conferring macrolide and lincosamide resistance in the American foulbrood pathogen Paenibacillus larvae.</title>
        <authorList>
            <person name="Okamoto M."/>
            <person name="Kumagai M."/>
            <person name="Kanamori H."/>
            <person name="Takamatsu D."/>
        </authorList>
    </citation>
    <scope>NUCLEOTIDE SEQUENCE [LARGE SCALE GENOMIC DNA]</scope>
    <source>
        <strain evidence="5 6">J1TS3</strain>
    </source>
</reference>
<proteinExistence type="inferred from homology"/>
<dbReference type="PIRSF" id="PIRSF006078">
    <property type="entry name" value="GlxK"/>
    <property type="match status" value="1"/>
</dbReference>